<keyword evidence="1" id="KW-0472">Membrane</keyword>
<comment type="caution">
    <text evidence="2">The sequence shown here is derived from an EMBL/GenBank/DDBJ whole genome shotgun (WGS) entry which is preliminary data.</text>
</comment>
<keyword evidence="3" id="KW-1185">Reference proteome</keyword>
<feature type="transmembrane region" description="Helical" evidence="1">
    <location>
        <begin position="33"/>
        <end position="51"/>
    </location>
</feature>
<proteinExistence type="predicted"/>
<protein>
    <submittedName>
        <fullName evidence="2">Uncharacterized protein</fullName>
    </submittedName>
</protein>
<organism evidence="2 3">
    <name type="scientific">Enhygromyxa salina</name>
    <dbReference type="NCBI Taxonomy" id="215803"/>
    <lineage>
        <taxon>Bacteria</taxon>
        <taxon>Pseudomonadati</taxon>
        <taxon>Myxococcota</taxon>
        <taxon>Polyangia</taxon>
        <taxon>Nannocystales</taxon>
        <taxon>Nannocystaceae</taxon>
        <taxon>Enhygromyxa</taxon>
    </lineage>
</organism>
<dbReference type="EMBL" id="PVNK01000169">
    <property type="protein sequence ID" value="PRP95503.1"/>
    <property type="molecule type" value="Genomic_DNA"/>
</dbReference>
<evidence type="ECO:0000313" key="3">
    <source>
        <dbReference type="Proteomes" id="UP000237968"/>
    </source>
</evidence>
<keyword evidence="1" id="KW-0812">Transmembrane</keyword>
<keyword evidence="1" id="KW-1133">Transmembrane helix</keyword>
<dbReference type="AlphaFoldDB" id="A0A2S9XRL2"/>
<accession>A0A2S9XRL2</accession>
<feature type="transmembrane region" description="Helical" evidence="1">
    <location>
        <begin position="63"/>
        <end position="82"/>
    </location>
</feature>
<name>A0A2S9XRL2_9BACT</name>
<evidence type="ECO:0000313" key="2">
    <source>
        <dbReference type="EMBL" id="PRP95503.1"/>
    </source>
</evidence>
<reference evidence="2 3" key="1">
    <citation type="submission" date="2018-03" db="EMBL/GenBank/DDBJ databases">
        <title>Draft Genome Sequences of the Obligatory Marine Myxobacteria Enhygromyxa salina SWB005.</title>
        <authorList>
            <person name="Poehlein A."/>
            <person name="Moghaddam J.A."/>
            <person name="Harms H."/>
            <person name="Alanjari M."/>
            <person name="Koenig G.M."/>
            <person name="Daniel R."/>
            <person name="Schaeberle T.F."/>
        </authorList>
    </citation>
    <scope>NUCLEOTIDE SEQUENCE [LARGE SCALE GENOMIC DNA]</scope>
    <source>
        <strain evidence="2 3">SWB005</strain>
    </source>
</reference>
<gene>
    <name evidence="2" type="ORF">ENSA5_38560</name>
</gene>
<dbReference type="Proteomes" id="UP000237968">
    <property type="component" value="Unassembled WGS sequence"/>
</dbReference>
<sequence length="85" mass="9363">MERRTIVRRVVIVLILLAGGVNAYELAVRDHHLAAVVFGALPPVACVLEYWRNREDPVAARDGLLMSLLVVFLIFSAVIVGLDPL</sequence>
<evidence type="ECO:0000256" key="1">
    <source>
        <dbReference type="SAM" id="Phobius"/>
    </source>
</evidence>